<sequence>MKTTFSLALLLSCLTGFFMASSAEKAAEVLNDCMTENGVSTQDLMDLKSGKLKPEDVKDNMKCATQCIFVKFGFMNDKGTLLNDQILAHFPDANLKAQVQNALTACGSIVGSNPCDTAFKMMVCFEKHANDMLNI</sequence>
<dbReference type="GeneID" id="117568682"/>
<dbReference type="PANTHER" id="PTHR11857:SF43">
    <property type="entry name" value="GEO07291P1-RELATED"/>
    <property type="match status" value="1"/>
</dbReference>
<dbReference type="CDD" id="cd23992">
    <property type="entry name" value="PBP_GOBP"/>
    <property type="match status" value="1"/>
</dbReference>
<accession>A0A6P8WNV9</accession>
<feature type="chain" id="PRO_5027842554" evidence="5">
    <location>
        <begin position="24"/>
        <end position="135"/>
    </location>
</feature>
<evidence type="ECO:0000256" key="1">
    <source>
        <dbReference type="ARBA" id="ARBA00004613"/>
    </source>
</evidence>
<gene>
    <name evidence="7" type="primary">LOC117568682</name>
</gene>
<dbReference type="CTD" id="37270"/>
<keyword evidence="3" id="KW-0964">Secreted</keyword>
<dbReference type="RefSeq" id="XP_034105381.1">
    <property type="nucleotide sequence ID" value="XM_034249490.2"/>
</dbReference>
<organism evidence="6 7">
    <name type="scientific">Drosophila albomicans</name>
    <name type="common">Fruit fly</name>
    <dbReference type="NCBI Taxonomy" id="7291"/>
    <lineage>
        <taxon>Eukaryota</taxon>
        <taxon>Metazoa</taxon>
        <taxon>Ecdysozoa</taxon>
        <taxon>Arthropoda</taxon>
        <taxon>Hexapoda</taxon>
        <taxon>Insecta</taxon>
        <taxon>Pterygota</taxon>
        <taxon>Neoptera</taxon>
        <taxon>Endopterygota</taxon>
        <taxon>Diptera</taxon>
        <taxon>Brachycera</taxon>
        <taxon>Muscomorpha</taxon>
        <taxon>Ephydroidea</taxon>
        <taxon>Drosophilidae</taxon>
        <taxon>Drosophila</taxon>
    </lineage>
</organism>
<evidence type="ECO:0000313" key="7">
    <source>
        <dbReference type="RefSeq" id="XP_034105381.1"/>
    </source>
</evidence>
<evidence type="ECO:0000256" key="5">
    <source>
        <dbReference type="SAM" id="SignalP"/>
    </source>
</evidence>
<keyword evidence="4 5" id="KW-0732">Signal</keyword>
<evidence type="ECO:0000256" key="4">
    <source>
        <dbReference type="ARBA" id="ARBA00022729"/>
    </source>
</evidence>
<dbReference type="InterPro" id="IPR036728">
    <property type="entry name" value="PBP_GOBP_sf"/>
</dbReference>
<dbReference type="InterPro" id="IPR006170">
    <property type="entry name" value="PBP/GOBP"/>
</dbReference>
<dbReference type="GO" id="GO:0007608">
    <property type="term" value="P:sensory perception of smell"/>
    <property type="evidence" value="ECO:0007669"/>
    <property type="project" value="TreeGrafter"/>
</dbReference>
<reference evidence="7" key="1">
    <citation type="submission" date="2025-08" db="UniProtKB">
        <authorList>
            <consortium name="RefSeq"/>
        </authorList>
    </citation>
    <scope>IDENTIFICATION</scope>
    <source>
        <strain evidence="7">15112-1751.03</strain>
        <tissue evidence="7">Whole Adult</tissue>
    </source>
</reference>
<proteinExistence type="inferred from homology"/>
<dbReference type="GO" id="GO:0005549">
    <property type="term" value="F:odorant binding"/>
    <property type="evidence" value="ECO:0007669"/>
    <property type="project" value="InterPro"/>
</dbReference>
<evidence type="ECO:0000313" key="6">
    <source>
        <dbReference type="Proteomes" id="UP000515160"/>
    </source>
</evidence>
<comment type="subcellular location">
    <subcellularLocation>
        <location evidence="1">Secreted</location>
    </subcellularLocation>
</comment>
<comment type="similarity">
    <text evidence="2">Belongs to the PBP/GOBP family.</text>
</comment>
<protein>
    <submittedName>
        <fullName evidence="7">Uncharacterized protein LOC117568682</fullName>
    </submittedName>
</protein>
<feature type="signal peptide" evidence="5">
    <location>
        <begin position="1"/>
        <end position="23"/>
    </location>
</feature>
<dbReference type="GO" id="GO:0005615">
    <property type="term" value="C:extracellular space"/>
    <property type="evidence" value="ECO:0007669"/>
    <property type="project" value="TreeGrafter"/>
</dbReference>
<dbReference type="SUPFAM" id="SSF47565">
    <property type="entry name" value="Insect pheromone/odorant-binding proteins"/>
    <property type="match status" value="1"/>
</dbReference>
<dbReference type="OrthoDB" id="8194670at2759"/>
<dbReference type="PANTHER" id="PTHR11857">
    <property type="entry name" value="ODORANT BINDING PROTEIN-RELATED"/>
    <property type="match status" value="1"/>
</dbReference>
<dbReference type="SMART" id="SM00708">
    <property type="entry name" value="PhBP"/>
    <property type="match status" value="1"/>
</dbReference>
<evidence type="ECO:0000256" key="2">
    <source>
        <dbReference type="ARBA" id="ARBA00008098"/>
    </source>
</evidence>
<keyword evidence="6" id="KW-1185">Reference proteome</keyword>
<dbReference type="Gene3D" id="1.10.238.20">
    <property type="entry name" value="Pheromone/general odorant binding protein domain"/>
    <property type="match status" value="1"/>
</dbReference>
<dbReference type="Proteomes" id="UP000515160">
    <property type="component" value="Chromosome 3"/>
</dbReference>
<dbReference type="Pfam" id="PF01395">
    <property type="entry name" value="PBP_GOBP"/>
    <property type="match status" value="1"/>
</dbReference>
<evidence type="ECO:0000256" key="3">
    <source>
        <dbReference type="ARBA" id="ARBA00022525"/>
    </source>
</evidence>
<name>A0A6P8WNV9_DROAB</name>
<dbReference type="AlphaFoldDB" id="A0A6P8WNV9"/>